<evidence type="ECO:0000313" key="3">
    <source>
        <dbReference type="Proteomes" id="UP000015453"/>
    </source>
</evidence>
<dbReference type="EMBL" id="AUSU01005778">
    <property type="protein sequence ID" value="EPS62969.1"/>
    <property type="molecule type" value="Genomic_DNA"/>
</dbReference>
<dbReference type="AlphaFoldDB" id="S8C812"/>
<sequence length="230" mass="25038">MGSVCSGGILERNEEAVGIELKKSLGFSGKLKSSGAIHENNPSDEVSYTYTDEVDAFEKKNPRRLFDSCELHFNASGDLRHSTPASTTGSKASQMPSFLGKAGIVGLEKAVEVLDTLGSSMTSLNSTGFSTGVASRANRISILAFEVANTIAKGSTLLQSLSVENIRVLKKEIMASEGVKRLVSTDINELLLIAAADKREEFDVFSREVIRFGNLCKDPQWHNLDRFFLR</sequence>
<evidence type="ECO:0000313" key="2">
    <source>
        <dbReference type="EMBL" id="EPS62969.1"/>
    </source>
</evidence>
<feature type="domain" description="DUF3475" evidence="1">
    <location>
        <begin position="142"/>
        <end position="198"/>
    </location>
</feature>
<keyword evidence="3" id="KW-1185">Reference proteome</keyword>
<evidence type="ECO:0000259" key="1">
    <source>
        <dbReference type="Pfam" id="PF11961"/>
    </source>
</evidence>
<dbReference type="InterPro" id="IPR021864">
    <property type="entry name" value="DUF3475"/>
</dbReference>
<proteinExistence type="predicted"/>
<protein>
    <recommendedName>
        <fullName evidence="1">DUF3475 domain-containing protein</fullName>
    </recommendedName>
</protein>
<comment type="caution">
    <text evidence="2">The sequence shown here is derived from an EMBL/GenBank/DDBJ whole genome shotgun (WGS) entry which is preliminary data.</text>
</comment>
<dbReference type="OrthoDB" id="2020544at2759"/>
<reference evidence="2 3" key="1">
    <citation type="journal article" date="2013" name="BMC Genomics">
        <title>The miniature genome of a carnivorous plant Genlisea aurea contains a low number of genes and short non-coding sequences.</title>
        <authorList>
            <person name="Leushkin E.V."/>
            <person name="Sutormin R.A."/>
            <person name="Nabieva E.R."/>
            <person name="Penin A.A."/>
            <person name="Kondrashov A.S."/>
            <person name="Logacheva M.D."/>
        </authorList>
    </citation>
    <scope>NUCLEOTIDE SEQUENCE [LARGE SCALE GENOMIC DNA]</scope>
</reference>
<dbReference type="GO" id="GO:0045927">
    <property type="term" value="P:positive regulation of growth"/>
    <property type="evidence" value="ECO:0007669"/>
    <property type="project" value="InterPro"/>
</dbReference>
<dbReference type="PANTHER" id="PTHR31730">
    <property type="entry name" value="OS01G0873900 PROTEIN"/>
    <property type="match status" value="1"/>
</dbReference>
<dbReference type="PANTHER" id="PTHR31730:SF18">
    <property type="entry name" value="PROTEIN PSK SIMULATOR 2"/>
    <property type="match status" value="1"/>
</dbReference>
<organism evidence="2 3">
    <name type="scientific">Genlisea aurea</name>
    <dbReference type="NCBI Taxonomy" id="192259"/>
    <lineage>
        <taxon>Eukaryota</taxon>
        <taxon>Viridiplantae</taxon>
        <taxon>Streptophyta</taxon>
        <taxon>Embryophyta</taxon>
        <taxon>Tracheophyta</taxon>
        <taxon>Spermatophyta</taxon>
        <taxon>Magnoliopsida</taxon>
        <taxon>eudicotyledons</taxon>
        <taxon>Gunneridae</taxon>
        <taxon>Pentapetalae</taxon>
        <taxon>asterids</taxon>
        <taxon>lamiids</taxon>
        <taxon>Lamiales</taxon>
        <taxon>Lentibulariaceae</taxon>
        <taxon>Genlisea</taxon>
    </lineage>
</organism>
<gene>
    <name evidence="2" type="ORF">M569_11819</name>
</gene>
<name>S8C812_9LAMI</name>
<dbReference type="Proteomes" id="UP000015453">
    <property type="component" value="Unassembled WGS sequence"/>
</dbReference>
<accession>S8C812</accession>
<dbReference type="InterPro" id="IPR045021">
    <property type="entry name" value="PSI1/2/3"/>
</dbReference>
<dbReference type="Pfam" id="PF11961">
    <property type="entry name" value="DUF3475"/>
    <property type="match status" value="1"/>
</dbReference>